<comment type="similarity">
    <text evidence="1 4">Belongs to the short-chain dehydrogenases/reductases (SDR) family.</text>
</comment>
<dbReference type="PANTHER" id="PTHR42760:SF133">
    <property type="entry name" value="3-OXOACYL-[ACYL-CARRIER-PROTEIN] REDUCTASE"/>
    <property type="match status" value="1"/>
</dbReference>
<evidence type="ECO:0000256" key="4">
    <source>
        <dbReference type="RuleBase" id="RU000363"/>
    </source>
</evidence>
<evidence type="ECO:0000313" key="7">
    <source>
        <dbReference type="EMBL" id="SQC43239.1"/>
    </source>
</evidence>
<dbReference type="Proteomes" id="UP000251721">
    <property type="component" value="Unassembled WGS sequence"/>
</dbReference>
<dbReference type="EC" id="1.1.1.100" evidence="7"/>
<dbReference type="InterPro" id="IPR020904">
    <property type="entry name" value="Sc_DH/Rdtase_CS"/>
</dbReference>
<dbReference type="InterPro" id="IPR036291">
    <property type="entry name" value="NAD(P)-bd_dom_sf"/>
</dbReference>
<evidence type="ECO:0000313" key="8">
    <source>
        <dbReference type="Proteomes" id="UP000251721"/>
    </source>
</evidence>
<dbReference type="InterPro" id="IPR057326">
    <property type="entry name" value="KR_dom"/>
</dbReference>
<dbReference type="FunFam" id="3.40.50.720:FF:000084">
    <property type="entry name" value="Short-chain dehydrogenase reductase"/>
    <property type="match status" value="1"/>
</dbReference>
<accession>A0A2X3H3L4</accession>
<reference evidence="7 8" key="1">
    <citation type="submission" date="2018-06" db="EMBL/GenBank/DDBJ databases">
        <authorList>
            <consortium name="Pathogen Informatics"/>
            <person name="Doyle S."/>
        </authorList>
    </citation>
    <scope>NUCLEOTIDE SEQUENCE [LARGE SCALE GENOMIC DNA]</scope>
    <source>
        <strain evidence="7 8">NCTC13465</strain>
    </source>
</reference>
<dbReference type="PROSITE" id="PS00061">
    <property type="entry name" value="ADH_SHORT"/>
    <property type="match status" value="1"/>
</dbReference>
<gene>
    <name evidence="7" type="primary">fabG_5</name>
    <name evidence="7" type="ORF">NCTC13465_01720</name>
</gene>
<feature type="region of interest" description="Disordered" evidence="5">
    <location>
        <begin position="190"/>
        <end position="215"/>
    </location>
</feature>
<dbReference type="SMART" id="SM00822">
    <property type="entry name" value="PKS_KR"/>
    <property type="match status" value="1"/>
</dbReference>
<dbReference type="EMBL" id="UAWQ01000014">
    <property type="protein sequence ID" value="SQC43239.1"/>
    <property type="molecule type" value="Genomic_DNA"/>
</dbReference>
<evidence type="ECO:0000259" key="6">
    <source>
        <dbReference type="SMART" id="SM00822"/>
    </source>
</evidence>
<dbReference type="Pfam" id="PF00106">
    <property type="entry name" value="adh_short"/>
    <property type="match status" value="1"/>
</dbReference>
<sequence length="233" mass="25517">MKLASKTAIVTGAARGIGFGIAQVLAREGARVIIADRDAHGEAAAASLRESGAQALFISCNIAEKTQVEALFSQAEEAFGPVDILVNNAGINRDAMLHKLTEADWDTVIDVNLKGTFLCMQQAAIRMRERGAGRIINIASASWLGNVGQTNYSASKAGVVGMTKTACRELAKKRCHGECHLPGLYRHRHDARRTGKRLANHDQQNSRGLRRRGERRRRVCGVSGVRWRALYQW</sequence>
<protein>
    <submittedName>
        <fullName evidence="7">3-oxoacyl-ACP reductase</fullName>
        <ecNumber evidence="7">1.1.1.100</ecNumber>
    </submittedName>
</protein>
<evidence type="ECO:0000256" key="2">
    <source>
        <dbReference type="ARBA" id="ARBA00011881"/>
    </source>
</evidence>
<feature type="domain" description="Ketoreductase" evidence="6">
    <location>
        <begin position="6"/>
        <end position="204"/>
    </location>
</feature>
<evidence type="ECO:0000256" key="1">
    <source>
        <dbReference type="ARBA" id="ARBA00006484"/>
    </source>
</evidence>
<organism evidence="7 8">
    <name type="scientific">Klebsiella pneumoniae</name>
    <dbReference type="NCBI Taxonomy" id="573"/>
    <lineage>
        <taxon>Bacteria</taxon>
        <taxon>Pseudomonadati</taxon>
        <taxon>Pseudomonadota</taxon>
        <taxon>Gammaproteobacteria</taxon>
        <taxon>Enterobacterales</taxon>
        <taxon>Enterobacteriaceae</taxon>
        <taxon>Klebsiella/Raoultella group</taxon>
        <taxon>Klebsiella</taxon>
        <taxon>Klebsiella pneumoniae complex</taxon>
    </lineage>
</organism>
<dbReference type="GO" id="GO:0004316">
    <property type="term" value="F:3-oxoacyl-[acyl-carrier-protein] reductase (NADPH) activity"/>
    <property type="evidence" value="ECO:0007669"/>
    <property type="project" value="UniProtKB-EC"/>
</dbReference>
<evidence type="ECO:0000256" key="5">
    <source>
        <dbReference type="SAM" id="MobiDB-lite"/>
    </source>
</evidence>
<dbReference type="SUPFAM" id="SSF51735">
    <property type="entry name" value="NAD(P)-binding Rossmann-fold domains"/>
    <property type="match status" value="1"/>
</dbReference>
<evidence type="ECO:0000256" key="3">
    <source>
        <dbReference type="ARBA" id="ARBA00023002"/>
    </source>
</evidence>
<name>A0A2X3H3L4_KLEPN</name>
<proteinExistence type="inferred from homology"/>
<dbReference type="Gene3D" id="3.40.50.720">
    <property type="entry name" value="NAD(P)-binding Rossmann-like Domain"/>
    <property type="match status" value="1"/>
</dbReference>
<dbReference type="PANTHER" id="PTHR42760">
    <property type="entry name" value="SHORT-CHAIN DEHYDROGENASES/REDUCTASES FAMILY MEMBER"/>
    <property type="match status" value="1"/>
</dbReference>
<dbReference type="PRINTS" id="PR00081">
    <property type="entry name" value="GDHRDH"/>
</dbReference>
<dbReference type="PRINTS" id="PR00080">
    <property type="entry name" value="SDRFAMILY"/>
</dbReference>
<keyword evidence="3 7" id="KW-0560">Oxidoreductase</keyword>
<dbReference type="AlphaFoldDB" id="A0A2X3H3L4"/>
<comment type="subunit">
    <text evidence="2">Homotetramer.</text>
</comment>
<dbReference type="InterPro" id="IPR002347">
    <property type="entry name" value="SDR_fam"/>
</dbReference>